<dbReference type="Pfam" id="PF10934">
    <property type="entry name" value="Sheath_initiator"/>
    <property type="match status" value="1"/>
</dbReference>
<proteinExistence type="predicted"/>
<dbReference type="AlphaFoldDB" id="A0A1I0CDT2"/>
<protein>
    <submittedName>
        <fullName evidence="1">Uncharacterized protein</fullName>
    </submittedName>
</protein>
<dbReference type="EMBL" id="FOHV01000010">
    <property type="protein sequence ID" value="SET17443.1"/>
    <property type="molecule type" value="Genomic_DNA"/>
</dbReference>
<dbReference type="InterPro" id="IPR020288">
    <property type="entry name" value="Sheath_initiator"/>
</dbReference>
<sequence>MRVRRISKDSDWTFGAGRANYARSSESVGQRVKTRLHSLVTDWFLNLEHGLPWFSRMERPLNLDAIERTVRKQVLMTPGVGEIIEYEHVFDNQTRRLEIHLTIKDIYAETQTLKVGLSSNAED</sequence>
<dbReference type="RefSeq" id="WP_093319435.1">
    <property type="nucleotide sequence ID" value="NZ_FOHV01000010.1"/>
</dbReference>
<organism evidence="1 2">
    <name type="scientific">Thorsellia anophelis DSM 18579</name>
    <dbReference type="NCBI Taxonomy" id="1123402"/>
    <lineage>
        <taxon>Bacteria</taxon>
        <taxon>Pseudomonadati</taxon>
        <taxon>Pseudomonadota</taxon>
        <taxon>Gammaproteobacteria</taxon>
        <taxon>Enterobacterales</taxon>
        <taxon>Thorselliaceae</taxon>
        <taxon>Thorsellia</taxon>
    </lineage>
</organism>
<evidence type="ECO:0000313" key="1">
    <source>
        <dbReference type="EMBL" id="SET17443.1"/>
    </source>
</evidence>
<evidence type="ECO:0000313" key="2">
    <source>
        <dbReference type="Proteomes" id="UP000242642"/>
    </source>
</evidence>
<gene>
    <name evidence="1" type="ORF">SAMN02583745_01590</name>
</gene>
<dbReference type="OrthoDB" id="9812969at2"/>
<name>A0A1I0CDT2_9GAMM</name>
<dbReference type="STRING" id="1123402.SAMN02583745_01590"/>
<keyword evidence="2" id="KW-1185">Reference proteome</keyword>
<dbReference type="Proteomes" id="UP000242642">
    <property type="component" value="Unassembled WGS sequence"/>
</dbReference>
<accession>A0A1I0CDT2</accession>
<reference evidence="2" key="1">
    <citation type="submission" date="2016-10" db="EMBL/GenBank/DDBJ databases">
        <authorList>
            <person name="Varghese N."/>
            <person name="Submissions S."/>
        </authorList>
    </citation>
    <scope>NUCLEOTIDE SEQUENCE [LARGE SCALE GENOMIC DNA]</scope>
    <source>
        <strain evidence="2">DSM 18579</strain>
    </source>
</reference>